<dbReference type="AlphaFoldDB" id="A0A164SH20"/>
<reference evidence="1 2" key="1">
    <citation type="journal article" date="2016" name="Mol. Biol. Evol.">
        <title>Comparative Genomics of Early-Diverging Mushroom-Forming Fungi Provides Insights into the Origins of Lignocellulose Decay Capabilities.</title>
        <authorList>
            <person name="Nagy L.G."/>
            <person name="Riley R."/>
            <person name="Tritt A."/>
            <person name="Adam C."/>
            <person name="Daum C."/>
            <person name="Floudas D."/>
            <person name="Sun H."/>
            <person name="Yadav J.S."/>
            <person name="Pangilinan J."/>
            <person name="Larsson K.H."/>
            <person name="Matsuura K."/>
            <person name="Barry K."/>
            <person name="Labutti K."/>
            <person name="Kuo R."/>
            <person name="Ohm R.A."/>
            <person name="Bhattacharya S.S."/>
            <person name="Shirouzu T."/>
            <person name="Yoshinaga Y."/>
            <person name="Martin F.M."/>
            <person name="Grigoriev I.V."/>
            <person name="Hibbett D.S."/>
        </authorList>
    </citation>
    <scope>NUCLEOTIDE SEQUENCE [LARGE SCALE GENOMIC DNA]</scope>
    <source>
        <strain evidence="1 2">HHB9708</strain>
    </source>
</reference>
<name>A0A164SH20_9AGAM</name>
<gene>
    <name evidence="1" type="ORF">SISNIDRAFT_467714</name>
</gene>
<proteinExistence type="predicted"/>
<keyword evidence="2" id="KW-1185">Reference proteome</keyword>
<dbReference type="EMBL" id="KV419415">
    <property type="protein sequence ID" value="KZS91473.1"/>
    <property type="molecule type" value="Genomic_DNA"/>
</dbReference>
<protein>
    <submittedName>
        <fullName evidence="1">Uncharacterized protein</fullName>
    </submittedName>
</protein>
<evidence type="ECO:0000313" key="1">
    <source>
        <dbReference type="EMBL" id="KZS91473.1"/>
    </source>
</evidence>
<evidence type="ECO:0000313" key="2">
    <source>
        <dbReference type="Proteomes" id="UP000076722"/>
    </source>
</evidence>
<dbReference type="Proteomes" id="UP000076722">
    <property type="component" value="Unassembled WGS sequence"/>
</dbReference>
<accession>A0A164SH20</accession>
<organism evidence="1 2">
    <name type="scientific">Sistotremastrum niveocremeum HHB9708</name>
    <dbReference type="NCBI Taxonomy" id="1314777"/>
    <lineage>
        <taxon>Eukaryota</taxon>
        <taxon>Fungi</taxon>
        <taxon>Dikarya</taxon>
        <taxon>Basidiomycota</taxon>
        <taxon>Agaricomycotina</taxon>
        <taxon>Agaricomycetes</taxon>
        <taxon>Sistotremastrales</taxon>
        <taxon>Sistotremastraceae</taxon>
        <taxon>Sertulicium</taxon>
        <taxon>Sertulicium niveocremeum</taxon>
    </lineage>
</organism>
<sequence length="251" mass="27759">MTFIERSRERENLSLKFGAVTSGSRLLLSLFVADKINKDLWNLDKRPSYAQSYKLPPCLEITTLAESVKLIGQKNESMRPAFDSGSPGSENNNATDCRMNVEITSGASDIYTSVRRLHDKLLSEKPTNPYIIAELVFRILSNLRTLGNFFLRRMRFGDWTHILTLASAALLVRSAPTDLIDTDAFLPKVALDNKPSQTQAPGSIRSSALAELAAQATGFERTGLSFTAVDSICTEARLESYKTGQSLPLFC</sequence>